<sequence length="650" mass="67827">MTPNQTLVNEGKDMTHSRRALGCLLLAGLLVGTSPGSMAIANAGSQDQSLGIQSTVSLPSHAQGNPPPWSGKAFRQGVVAVANPYAAEAGAQILEDGGNAVDAAVAIAYALNVVEPQSAGIGGGGFMMIHLAETGETVAIDSRERAPAGATPDMFVGVPNPSLQGVAVGVPGMVRGTEMALERYGNLSLTRTLQPAIKLADAGFAATPRYSEASCSSRARNSPETEAYFCPGGVPPAVGSLVQNKPLAETFRLIATNGADCFYVYMPEKGCDIAKGIVEGQRFNRPQAPNGKGGSMTFADLENYQATLRTPVESTYRGYKIRAMSSPSSGGLTVTQMLKMLERLPIGDESQGFGFGSTKTVNVMVDAMRLAFADRSVWMGDSDFVPEPSRGLLHPDYVALRGAEIVPGARITPNPTPGDPRPFEDPDAEAGTLIPTAEPVTGPGETTTHFSVIDKWGNLVSYTNTIESGHGIGVFAGYRGTAASFRNFGFLLNNELTDFNLTPTVNPYTGGPGFNDVQPGKRPRSSMTPTLILTPDGKPLVAFGSPGGSTIINSVFNVALNLIDHKMTIQDAIDAPRVSVTSAASSVSLENGFPQGTVDGLRGLGYTVSTGADIGSVQAVVVDPKTGKQYGGADSRREGTVIGLPRPRSS</sequence>
<comment type="pathway">
    <text evidence="11">Sulfur metabolism; glutathione metabolism.</text>
</comment>
<dbReference type="Gene3D" id="3.60.20.40">
    <property type="match status" value="1"/>
</dbReference>
<comment type="PTM">
    <text evidence="11">Cleaved by autocatalysis into a large and a small subunit.</text>
</comment>
<dbReference type="InterPro" id="IPR051792">
    <property type="entry name" value="GGT_bact"/>
</dbReference>
<dbReference type="PRINTS" id="PR01210">
    <property type="entry name" value="GGTRANSPTASE"/>
</dbReference>
<keyword evidence="7 11" id="KW-0012">Acyltransferase</keyword>
<dbReference type="InterPro" id="IPR043138">
    <property type="entry name" value="GGT_lsub"/>
</dbReference>
<feature type="binding site" evidence="10">
    <location>
        <position position="548"/>
    </location>
    <ligand>
        <name>L-glutamate</name>
        <dbReference type="ChEBI" id="CHEBI:29985"/>
    </ligand>
</feature>
<keyword evidence="4 11" id="KW-0808">Transferase</keyword>
<evidence type="ECO:0000256" key="1">
    <source>
        <dbReference type="ARBA" id="ARBA00001049"/>
    </source>
</evidence>
<accession>A0A1C4X0Q1</accession>
<feature type="active site" description="Nucleophile" evidence="9">
    <location>
        <position position="447"/>
    </location>
</feature>
<evidence type="ECO:0000256" key="10">
    <source>
        <dbReference type="PIRSR" id="PIRSR600101-2"/>
    </source>
</evidence>
<feature type="region of interest" description="Disordered" evidence="12">
    <location>
        <begin position="627"/>
        <end position="650"/>
    </location>
</feature>
<keyword evidence="14" id="KW-1185">Reference proteome</keyword>
<keyword evidence="11" id="KW-0317">Glutathione biosynthesis</keyword>
<organism evidence="13 14">
    <name type="scientific">Micromonospora viridifaciens</name>
    <dbReference type="NCBI Taxonomy" id="1881"/>
    <lineage>
        <taxon>Bacteria</taxon>
        <taxon>Bacillati</taxon>
        <taxon>Actinomycetota</taxon>
        <taxon>Actinomycetes</taxon>
        <taxon>Micromonosporales</taxon>
        <taxon>Micromonosporaceae</taxon>
        <taxon>Micromonospora</taxon>
    </lineage>
</organism>
<evidence type="ECO:0000256" key="5">
    <source>
        <dbReference type="ARBA" id="ARBA00022801"/>
    </source>
</evidence>
<evidence type="ECO:0000256" key="2">
    <source>
        <dbReference type="ARBA" id="ARBA00001089"/>
    </source>
</evidence>
<dbReference type="Pfam" id="PF01019">
    <property type="entry name" value="G_glu_transpept"/>
    <property type="match status" value="1"/>
</dbReference>
<dbReference type="GO" id="GO:0103068">
    <property type="term" value="F:leukotriene C4 gamma-glutamyl transferase activity"/>
    <property type="evidence" value="ECO:0007669"/>
    <property type="project" value="UniProtKB-EC"/>
</dbReference>
<comment type="catalytic activity">
    <reaction evidence="1 11">
        <text>an S-substituted glutathione + H2O = an S-substituted L-cysteinylglycine + L-glutamate</text>
        <dbReference type="Rhea" id="RHEA:59468"/>
        <dbReference type="ChEBI" id="CHEBI:15377"/>
        <dbReference type="ChEBI" id="CHEBI:29985"/>
        <dbReference type="ChEBI" id="CHEBI:90779"/>
        <dbReference type="ChEBI" id="CHEBI:143103"/>
        <dbReference type="EC" id="3.4.19.13"/>
    </reaction>
</comment>
<evidence type="ECO:0000256" key="9">
    <source>
        <dbReference type="PIRSR" id="PIRSR600101-1"/>
    </source>
</evidence>
<comment type="catalytic activity">
    <reaction evidence="2 11">
        <text>glutathione + H2O = L-cysteinylglycine + L-glutamate</text>
        <dbReference type="Rhea" id="RHEA:28807"/>
        <dbReference type="ChEBI" id="CHEBI:15377"/>
        <dbReference type="ChEBI" id="CHEBI:29985"/>
        <dbReference type="ChEBI" id="CHEBI:57925"/>
        <dbReference type="ChEBI" id="CHEBI:61694"/>
        <dbReference type="EC" id="3.4.19.13"/>
    </reaction>
</comment>
<feature type="binding site" evidence="10">
    <location>
        <position position="498"/>
    </location>
    <ligand>
        <name>L-glutamate</name>
        <dbReference type="ChEBI" id="CHEBI:29985"/>
    </ligand>
</feature>
<dbReference type="PANTHER" id="PTHR43199:SF1">
    <property type="entry name" value="GLUTATHIONE HYDROLASE PROENZYME"/>
    <property type="match status" value="1"/>
</dbReference>
<dbReference type="Gene3D" id="1.10.246.130">
    <property type="match status" value="1"/>
</dbReference>
<evidence type="ECO:0000256" key="8">
    <source>
        <dbReference type="ARBA" id="ARBA00047417"/>
    </source>
</evidence>
<protein>
    <recommendedName>
        <fullName evidence="11">Glutathione hydrolase proenzyme</fullName>
        <ecNumber evidence="11">2.3.2.2</ecNumber>
        <ecNumber evidence="11">3.4.19.13</ecNumber>
    </recommendedName>
    <component>
        <recommendedName>
            <fullName evidence="11">Glutathione hydrolase large chain</fullName>
        </recommendedName>
    </component>
    <component>
        <recommendedName>
            <fullName evidence="11">Glutathione hydrolase small chain</fullName>
        </recommendedName>
    </component>
</protein>
<name>A0A1C4X0Q1_MICVI</name>
<dbReference type="InterPro" id="IPR000101">
    <property type="entry name" value="GGT_peptidase"/>
</dbReference>
<dbReference type="PANTHER" id="PTHR43199">
    <property type="entry name" value="GLUTATHIONE HYDROLASE"/>
    <property type="match status" value="1"/>
</dbReference>
<reference evidence="14" key="1">
    <citation type="submission" date="2016-06" db="EMBL/GenBank/DDBJ databases">
        <authorList>
            <person name="Varghese N."/>
            <person name="Submissions Spin"/>
        </authorList>
    </citation>
    <scope>NUCLEOTIDE SEQUENCE [LARGE SCALE GENOMIC DNA]</scope>
    <source>
        <strain evidence="14">DSM 43909</strain>
    </source>
</reference>
<comment type="subunit">
    <text evidence="11">This enzyme consists of two polypeptide chains, which are synthesized in precursor form from a single polypeptide.</text>
</comment>
<evidence type="ECO:0000313" key="13">
    <source>
        <dbReference type="EMBL" id="SCF02030.1"/>
    </source>
</evidence>
<dbReference type="EMBL" id="LT607411">
    <property type="protein sequence ID" value="SCF02030.1"/>
    <property type="molecule type" value="Genomic_DNA"/>
</dbReference>
<dbReference type="GO" id="GO:0036374">
    <property type="term" value="F:glutathione hydrolase activity"/>
    <property type="evidence" value="ECO:0007669"/>
    <property type="project" value="UniProtKB-UniRule"/>
</dbReference>
<dbReference type="InterPro" id="IPR043137">
    <property type="entry name" value="GGT_ssub_C"/>
</dbReference>
<evidence type="ECO:0000313" key="14">
    <source>
        <dbReference type="Proteomes" id="UP000198242"/>
    </source>
</evidence>
<dbReference type="UniPathway" id="UPA00204"/>
<comment type="catalytic activity">
    <reaction evidence="8 11">
        <text>an N-terminal (5-L-glutamyl)-[peptide] + an alpha-amino acid = 5-L-glutamyl amino acid + an N-terminal L-alpha-aminoacyl-[peptide]</text>
        <dbReference type="Rhea" id="RHEA:23904"/>
        <dbReference type="Rhea" id="RHEA-COMP:9780"/>
        <dbReference type="Rhea" id="RHEA-COMP:9795"/>
        <dbReference type="ChEBI" id="CHEBI:77644"/>
        <dbReference type="ChEBI" id="CHEBI:78597"/>
        <dbReference type="ChEBI" id="CHEBI:78599"/>
        <dbReference type="ChEBI" id="CHEBI:78608"/>
        <dbReference type="EC" id="2.3.2.2"/>
    </reaction>
</comment>
<comment type="similarity">
    <text evidence="3 11">Belongs to the gamma-glutamyltransferase family.</text>
</comment>
<dbReference type="EC" id="2.3.2.2" evidence="11"/>
<keyword evidence="5 11" id="KW-0378">Hydrolase</keyword>
<feature type="binding site" evidence="10">
    <location>
        <position position="143"/>
    </location>
    <ligand>
        <name>L-glutamate</name>
        <dbReference type="ChEBI" id="CHEBI:29985"/>
    </ligand>
</feature>
<dbReference type="AlphaFoldDB" id="A0A1C4X0Q1"/>
<feature type="binding site" evidence="10">
    <location>
        <begin position="525"/>
        <end position="526"/>
    </location>
    <ligand>
        <name>L-glutamate</name>
        <dbReference type="ChEBI" id="CHEBI:29985"/>
    </ligand>
</feature>
<evidence type="ECO:0000256" key="6">
    <source>
        <dbReference type="ARBA" id="ARBA00023145"/>
    </source>
</evidence>
<dbReference type="InterPro" id="IPR029055">
    <property type="entry name" value="Ntn_hydrolases_N"/>
</dbReference>
<evidence type="ECO:0000256" key="11">
    <source>
        <dbReference type="RuleBase" id="RU368036"/>
    </source>
</evidence>
<evidence type="ECO:0000256" key="12">
    <source>
        <dbReference type="SAM" id="MobiDB-lite"/>
    </source>
</evidence>
<dbReference type="GO" id="GO:0006750">
    <property type="term" value="P:glutathione biosynthetic process"/>
    <property type="evidence" value="ECO:0007669"/>
    <property type="project" value="UniProtKB-KW"/>
</dbReference>
<evidence type="ECO:0000256" key="7">
    <source>
        <dbReference type="ARBA" id="ARBA00023315"/>
    </source>
</evidence>
<dbReference type="EC" id="3.4.19.13" evidence="11"/>
<dbReference type="Proteomes" id="UP000198242">
    <property type="component" value="Chromosome I"/>
</dbReference>
<evidence type="ECO:0000256" key="4">
    <source>
        <dbReference type="ARBA" id="ARBA00022679"/>
    </source>
</evidence>
<evidence type="ECO:0000256" key="3">
    <source>
        <dbReference type="ARBA" id="ARBA00009381"/>
    </source>
</evidence>
<dbReference type="NCBIfam" id="TIGR00066">
    <property type="entry name" value="g_glut_trans"/>
    <property type="match status" value="1"/>
</dbReference>
<feature type="region of interest" description="Disordered" evidence="12">
    <location>
        <begin position="408"/>
        <end position="429"/>
    </location>
</feature>
<dbReference type="SUPFAM" id="SSF56235">
    <property type="entry name" value="N-terminal nucleophile aminohydrolases (Ntn hydrolases)"/>
    <property type="match status" value="1"/>
</dbReference>
<gene>
    <name evidence="13" type="ORF">GA0074695_2907</name>
</gene>
<dbReference type="GO" id="GO:0006751">
    <property type="term" value="P:glutathione catabolic process"/>
    <property type="evidence" value="ECO:0007669"/>
    <property type="project" value="UniProtKB-UniRule"/>
</dbReference>
<keyword evidence="6 11" id="KW-0865">Zymogen</keyword>
<proteinExistence type="inferred from homology"/>